<keyword evidence="10" id="KW-0067">ATP-binding</keyword>
<evidence type="ECO:0000256" key="13">
    <source>
        <dbReference type="ARBA" id="ARBA00023125"/>
    </source>
</evidence>
<evidence type="ECO:0000256" key="7">
    <source>
        <dbReference type="ARBA" id="ARBA00022490"/>
    </source>
</evidence>
<dbReference type="PROSITE" id="PS00211">
    <property type="entry name" value="ABC_TRANSPORTER_1"/>
    <property type="match status" value="1"/>
</dbReference>
<feature type="chain" id="PRO_5043878791" evidence="18">
    <location>
        <begin position="33"/>
        <end position="1295"/>
    </location>
</feature>
<evidence type="ECO:0000256" key="10">
    <source>
        <dbReference type="ARBA" id="ARBA00022840"/>
    </source>
</evidence>
<keyword evidence="7" id="KW-0963">Cytoplasm</keyword>
<dbReference type="InterPro" id="IPR003593">
    <property type="entry name" value="AAA+_ATPase"/>
</dbReference>
<keyword evidence="11" id="KW-0694">RNA-binding</keyword>
<keyword evidence="13" id="KW-0238">DNA-binding</keyword>
<keyword evidence="9" id="KW-0547">Nucleotide-binding</keyword>
<dbReference type="GO" id="GO:0005634">
    <property type="term" value="C:nucleus"/>
    <property type="evidence" value="ECO:0007669"/>
    <property type="project" value="UniProtKB-SubCell"/>
</dbReference>
<evidence type="ECO:0000256" key="1">
    <source>
        <dbReference type="ARBA" id="ARBA00004123"/>
    </source>
</evidence>
<comment type="caution">
    <text evidence="20">The sequence shown here is derived from an EMBL/GenBank/DDBJ whole genome shotgun (WGS) entry which is preliminary data.</text>
</comment>
<accession>A0AAW2N692</accession>
<dbReference type="InterPro" id="IPR050352">
    <property type="entry name" value="ABCG_transporters"/>
</dbReference>
<dbReference type="SUPFAM" id="SSF74784">
    <property type="entry name" value="Translin"/>
    <property type="match status" value="1"/>
</dbReference>
<feature type="transmembrane region" description="Helical" evidence="17">
    <location>
        <begin position="959"/>
        <end position="979"/>
    </location>
</feature>
<dbReference type="GO" id="GO:0140359">
    <property type="term" value="F:ABC-type transporter activity"/>
    <property type="evidence" value="ECO:0007669"/>
    <property type="project" value="InterPro"/>
</dbReference>
<comment type="subcellular location">
    <subcellularLocation>
        <location evidence="3">Cytoplasm</location>
    </subcellularLocation>
    <subcellularLocation>
        <location evidence="2">Membrane</location>
        <topology evidence="2">Multi-pass membrane protein</topology>
    </subcellularLocation>
    <subcellularLocation>
        <location evidence="1">Nucleus</location>
    </subcellularLocation>
</comment>
<dbReference type="PROSITE" id="PS50893">
    <property type="entry name" value="ABC_TRANSPORTER_2"/>
    <property type="match status" value="1"/>
</dbReference>
<keyword evidence="14 17" id="KW-0472">Membrane</keyword>
<evidence type="ECO:0000256" key="8">
    <source>
        <dbReference type="ARBA" id="ARBA00022692"/>
    </source>
</evidence>
<feature type="signal peptide" evidence="18">
    <location>
        <begin position="1"/>
        <end position="32"/>
    </location>
</feature>
<evidence type="ECO:0000256" key="5">
    <source>
        <dbReference type="ARBA" id="ARBA00005902"/>
    </source>
</evidence>
<evidence type="ECO:0000256" key="9">
    <source>
        <dbReference type="ARBA" id="ARBA00022741"/>
    </source>
</evidence>
<evidence type="ECO:0000256" key="12">
    <source>
        <dbReference type="ARBA" id="ARBA00022989"/>
    </source>
</evidence>
<evidence type="ECO:0000256" key="2">
    <source>
        <dbReference type="ARBA" id="ARBA00004141"/>
    </source>
</evidence>
<dbReference type="InterPro" id="IPR016069">
    <property type="entry name" value="Translin_C"/>
</dbReference>
<dbReference type="GO" id="GO:0005524">
    <property type="term" value="F:ATP binding"/>
    <property type="evidence" value="ECO:0007669"/>
    <property type="project" value="UniProtKB-KW"/>
</dbReference>
<evidence type="ECO:0000256" key="3">
    <source>
        <dbReference type="ARBA" id="ARBA00004496"/>
    </source>
</evidence>
<dbReference type="SUPFAM" id="SSF52540">
    <property type="entry name" value="P-loop containing nucleoside triphosphate hydrolases"/>
    <property type="match status" value="1"/>
</dbReference>
<evidence type="ECO:0000313" key="20">
    <source>
        <dbReference type="EMBL" id="KAL0338455.1"/>
    </source>
</evidence>
<dbReference type="GO" id="GO:0003697">
    <property type="term" value="F:single-stranded DNA binding"/>
    <property type="evidence" value="ECO:0007669"/>
    <property type="project" value="InterPro"/>
</dbReference>
<keyword evidence="15" id="KW-0539">Nucleus</keyword>
<feature type="domain" description="ABC transporter" evidence="19">
    <location>
        <begin position="489"/>
        <end position="730"/>
    </location>
</feature>
<dbReference type="PANTHER" id="PTHR48041">
    <property type="entry name" value="ABC TRANSPORTER G FAMILY MEMBER 28"/>
    <property type="match status" value="1"/>
</dbReference>
<dbReference type="InterPro" id="IPR002848">
    <property type="entry name" value="Translin_fam"/>
</dbReference>
<dbReference type="Gene3D" id="1.20.58.200">
    <property type="entry name" value="Translin, domain 2"/>
    <property type="match status" value="1"/>
</dbReference>
<dbReference type="Pfam" id="PF00005">
    <property type="entry name" value="ABC_tran"/>
    <property type="match status" value="1"/>
</dbReference>
<organism evidence="20">
    <name type="scientific">Sesamum angustifolium</name>
    <dbReference type="NCBI Taxonomy" id="2727405"/>
    <lineage>
        <taxon>Eukaryota</taxon>
        <taxon>Viridiplantae</taxon>
        <taxon>Streptophyta</taxon>
        <taxon>Embryophyta</taxon>
        <taxon>Tracheophyta</taxon>
        <taxon>Spermatophyta</taxon>
        <taxon>Magnoliopsida</taxon>
        <taxon>eudicotyledons</taxon>
        <taxon>Gunneridae</taxon>
        <taxon>Pentapetalae</taxon>
        <taxon>asterids</taxon>
        <taxon>lamiids</taxon>
        <taxon>Lamiales</taxon>
        <taxon>Pedaliaceae</taxon>
        <taxon>Sesamum</taxon>
    </lineage>
</organism>
<keyword evidence="8 17" id="KW-0812">Transmembrane</keyword>
<evidence type="ECO:0000256" key="16">
    <source>
        <dbReference type="SAM" id="MobiDB-lite"/>
    </source>
</evidence>
<comment type="similarity">
    <text evidence="5">Belongs to the translin family.</text>
</comment>
<dbReference type="InterPro" id="IPR036081">
    <property type="entry name" value="Translin_sf"/>
</dbReference>
<evidence type="ECO:0000256" key="6">
    <source>
        <dbReference type="ARBA" id="ARBA00022448"/>
    </source>
</evidence>
<dbReference type="Pfam" id="PF01997">
    <property type="entry name" value="Translin"/>
    <property type="match status" value="1"/>
</dbReference>
<dbReference type="Pfam" id="PF19055">
    <property type="entry name" value="ABC2_membrane_7"/>
    <property type="match status" value="1"/>
</dbReference>
<feature type="transmembrane region" description="Helical" evidence="17">
    <location>
        <begin position="883"/>
        <end position="902"/>
    </location>
</feature>
<dbReference type="InterPro" id="IPR027417">
    <property type="entry name" value="P-loop_NTPase"/>
</dbReference>
<dbReference type="GO" id="GO:0005737">
    <property type="term" value="C:cytoplasm"/>
    <property type="evidence" value="ECO:0007669"/>
    <property type="project" value="UniProtKB-SubCell"/>
</dbReference>
<dbReference type="GO" id="GO:0016887">
    <property type="term" value="F:ATP hydrolysis activity"/>
    <property type="evidence" value="ECO:0007669"/>
    <property type="project" value="InterPro"/>
</dbReference>
<evidence type="ECO:0000256" key="11">
    <source>
        <dbReference type="ARBA" id="ARBA00022884"/>
    </source>
</evidence>
<dbReference type="InterPro" id="IPR003439">
    <property type="entry name" value="ABC_transporter-like_ATP-bd"/>
</dbReference>
<dbReference type="InterPro" id="IPR043926">
    <property type="entry name" value="ABCG_dom"/>
</dbReference>
<keyword evidence="18" id="KW-0732">Signal</keyword>
<evidence type="ECO:0000256" key="14">
    <source>
        <dbReference type="ARBA" id="ARBA00023136"/>
    </source>
</evidence>
<dbReference type="FunFam" id="3.40.50.300:FF:000367">
    <property type="entry name" value="ABC transporter G family member 24"/>
    <property type="match status" value="1"/>
</dbReference>
<dbReference type="Gene3D" id="1.20.58.190">
    <property type="entry name" value="Translin, domain 1"/>
    <property type="match status" value="1"/>
</dbReference>
<dbReference type="CDD" id="cd03213">
    <property type="entry name" value="ABCG_EPDR"/>
    <property type="match status" value="1"/>
</dbReference>
<evidence type="ECO:0000256" key="18">
    <source>
        <dbReference type="SAM" id="SignalP"/>
    </source>
</evidence>
<feature type="region of interest" description="Disordered" evidence="16">
    <location>
        <begin position="347"/>
        <end position="400"/>
    </location>
</feature>
<protein>
    <submittedName>
        <fullName evidence="20">White-brown complexprotein 30</fullName>
    </submittedName>
</protein>
<sequence>MSGIRVNSSRVSSFLVLLILVLVLGCSRRVWCANEDEYDESGNSKALPLVTSLIYNQISNLTKIFNKEITETLGYCTKDADRDLDGAFKFSNNLDFLSNCVQETKDVTKRVCTAAEMKFYFTSFMNTKSADAQFLKPNRNCNLTSWVPGCEPGWACTIPQHEQVDLKNSKEIPNRTRDSQPCCAGFFCPRGLTCMIPCPLGSLPRATLNTTTGICEPYAYQLPPGASNHSCGSADIWAGVTSSDEIFCSAGSYCPTTTQETPCKKGHYCRQGSTEQRACFKLSTCNPNTDTQNLHAYGFLLIGLLTLVLVVFYNCSDQVLTTRYERLAKSRERAAKSARETALARQRWQMAKEATKNRSIGLQQQLSSKFSRKTGDSSSLPPRFPGNSSAPLPGAPKTTKEENNLTKMMQSIEDNPDSHRGFDMAIGDKHIKKQNLKAKQLHTKSQIFKYAYGQLEKEKAMEQKQKLTFSGVISMATDAEMKTRPSLEVAFKDLTITLMNKNKHLMRRVTGKILPGRISAVMGPSGAGKTTFLSAVAGKIRGCHISGSILINGKPDSIHCYKKIVGFVPQDDIVHGNLTVEENLRFSARCRLSEDIQKADKVLVVERVIESLGLQAVRDSLVGTVERRGISGGQKKRVNVGLEMVMEPSLLILDEPTSGLDSASSSLLIRALRREALEGVNICMVVHQPSYTLYKMFDDLILLAKGGLTVYHGPVKKVEEYFASFGVNVPDRVNPPDHFIDILEGIVKPSGGLTAEQLPVRWMLHNGYPVPPDMLQYCDEIASGSGGVSASKGAPTPEASFAGSELKEKEDHSQHRFFKPDDLSNRRTPGVLKQYRYFLGRNGKQRLREAKLQAADYLILLLAGACLGTLSKVKDDTFGYFGYMYTVIAVSLLCKISALRSFSQDKLEYLRENDSGMSSLAYFLSKDTVDHFNTVIKPVVFLSMFYSFSNPRSTFLENYAVLFCLIYCVTGVAYIFAILLQPAQAQLWCVLLPVVLTLIANQGKDDKFGRIVSGYCYPTWALEAFIIANAQRCAISTTLAFSFRSLNPTRHRPPLTLLPPYAAVFFSKHSPLTSMAGGESGTHVPSLATFQSLEKQFEEFRHQLEDSGSLRDRIRTVALEIESATRLMYSSLLLIHQSRPVPEVVETAKGQIGVIRELFSRLAEITRECPGQYYRYHGIGRVRHRLLFRSLPSCIGWKQGVFFCTQKQRRSLDPRYVVNQVTAGDYDCPRKVLKFLTDLHAAFRMLNLRNDFLRKKFDGMKYDLRRVEEVYYDVKIRGLAAKGENTEEQNDQGQS</sequence>
<gene>
    <name evidence="20" type="ORF">Sangu_1367600</name>
</gene>
<dbReference type="PROSITE" id="PS51257">
    <property type="entry name" value="PROKAR_LIPOPROTEIN"/>
    <property type="match status" value="1"/>
</dbReference>
<dbReference type="InterPro" id="IPR033956">
    <property type="entry name" value="Translin"/>
</dbReference>
<reference evidence="20" key="1">
    <citation type="submission" date="2020-06" db="EMBL/GenBank/DDBJ databases">
        <authorList>
            <person name="Li T."/>
            <person name="Hu X."/>
            <person name="Zhang T."/>
            <person name="Song X."/>
            <person name="Zhang H."/>
            <person name="Dai N."/>
            <person name="Sheng W."/>
            <person name="Hou X."/>
            <person name="Wei L."/>
        </authorList>
    </citation>
    <scope>NUCLEOTIDE SEQUENCE</scope>
    <source>
        <strain evidence="20">G01</strain>
        <tissue evidence="20">Leaf</tissue>
    </source>
</reference>
<keyword evidence="6" id="KW-0813">Transport</keyword>
<dbReference type="PANTHER" id="PTHR48041:SF45">
    <property type="entry name" value="WHITE-BROWN COMPLEX HOMOLOG PROTEIN 30"/>
    <property type="match status" value="1"/>
</dbReference>
<feature type="compositionally biased region" description="Polar residues" evidence="16">
    <location>
        <begin position="357"/>
        <end position="369"/>
    </location>
</feature>
<comment type="similarity">
    <text evidence="4">Belongs to the ABC transporter superfamily. ABCG family. Eye pigment precursor importer (TC 3.A.1.204) subfamily.</text>
</comment>
<reference evidence="20" key="2">
    <citation type="journal article" date="2024" name="Plant">
        <title>Genomic evolution and insights into agronomic trait innovations of Sesamum species.</title>
        <authorList>
            <person name="Miao H."/>
            <person name="Wang L."/>
            <person name="Qu L."/>
            <person name="Liu H."/>
            <person name="Sun Y."/>
            <person name="Le M."/>
            <person name="Wang Q."/>
            <person name="Wei S."/>
            <person name="Zheng Y."/>
            <person name="Lin W."/>
            <person name="Duan Y."/>
            <person name="Cao H."/>
            <person name="Xiong S."/>
            <person name="Wang X."/>
            <person name="Wei L."/>
            <person name="Li C."/>
            <person name="Ma Q."/>
            <person name="Ju M."/>
            <person name="Zhao R."/>
            <person name="Li G."/>
            <person name="Mu C."/>
            <person name="Tian Q."/>
            <person name="Mei H."/>
            <person name="Zhang T."/>
            <person name="Gao T."/>
            <person name="Zhang H."/>
        </authorList>
    </citation>
    <scope>NUCLEOTIDE SEQUENCE</scope>
    <source>
        <strain evidence="20">G01</strain>
    </source>
</reference>
<dbReference type="EMBL" id="JACGWK010000008">
    <property type="protein sequence ID" value="KAL0338455.1"/>
    <property type="molecule type" value="Genomic_DNA"/>
</dbReference>
<dbReference type="InterPro" id="IPR016068">
    <property type="entry name" value="Translin_N"/>
</dbReference>
<dbReference type="SMART" id="SM00382">
    <property type="entry name" value="AAA"/>
    <property type="match status" value="1"/>
</dbReference>
<dbReference type="GO" id="GO:0016070">
    <property type="term" value="P:RNA metabolic process"/>
    <property type="evidence" value="ECO:0007669"/>
    <property type="project" value="InterPro"/>
</dbReference>
<proteinExistence type="inferred from homology"/>
<dbReference type="InterPro" id="IPR017871">
    <property type="entry name" value="ABC_transporter-like_CS"/>
</dbReference>
<evidence type="ECO:0000259" key="19">
    <source>
        <dbReference type="PROSITE" id="PS50893"/>
    </source>
</evidence>
<feature type="compositionally biased region" description="Polar residues" evidence="16">
    <location>
        <begin position="376"/>
        <end position="390"/>
    </location>
</feature>
<evidence type="ECO:0000256" key="17">
    <source>
        <dbReference type="SAM" id="Phobius"/>
    </source>
</evidence>
<keyword evidence="12 17" id="KW-1133">Transmembrane helix</keyword>
<feature type="transmembrane region" description="Helical" evidence="17">
    <location>
        <begin position="294"/>
        <end position="313"/>
    </location>
</feature>
<evidence type="ECO:0000256" key="15">
    <source>
        <dbReference type="ARBA" id="ARBA00023242"/>
    </source>
</evidence>
<evidence type="ECO:0000256" key="4">
    <source>
        <dbReference type="ARBA" id="ARBA00005814"/>
    </source>
</evidence>
<dbReference type="Gene3D" id="3.40.50.300">
    <property type="entry name" value="P-loop containing nucleotide triphosphate hydrolases"/>
    <property type="match status" value="1"/>
</dbReference>
<dbReference type="GO" id="GO:0003723">
    <property type="term" value="F:RNA binding"/>
    <property type="evidence" value="ECO:0007669"/>
    <property type="project" value="UniProtKB-KW"/>
</dbReference>
<name>A0AAW2N692_9LAMI</name>
<dbReference type="GO" id="GO:0016020">
    <property type="term" value="C:membrane"/>
    <property type="evidence" value="ECO:0007669"/>
    <property type="project" value="UniProtKB-SubCell"/>
</dbReference>
<dbReference type="GO" id="GO:0043565">
    <property type="term" value="F:sequence-specific DNA binding"/>
    <property type="evidence" value="ECO:0007669"/>
    <property type="project" value="InterPro"/>
</dbReference>
<dbReference type="CDD" id="cd14819">
    <property type="entry name" value="Translin"/>
    <property type="match status" value="1"/>
</dbReference>